<protein>
    <recommendedName>
        <fullName evidence="8">D-lyxose ketol-isomerase</fullName>
        <ecNumber evidence="8">5.3.1.15</ecNumber>
    </recommendedName>
</protein>
<name>A0A7W3H7C7_CITFR</name>
<dbReference type="GO" id="GO:0046872">
    <property type="term" value="F:metal ion binding"/>
    <property type="evidence" value="ECO:0007669"/>
    <property type="project" value="UniProtKB-KW"/>
</dbReference>
<proteinExistence type="inferred from homology"/>
<accession>A0A7W3H7C7</accession>
<organism evidence="9 10">
    <name type="scientific">Citrobacter freundii</name>
    <dbReference type="NCBI Taxonomy" id="546"/>
    <lineage>
        <taxon>Bacteria</taxon>
        <taxon>Pseudomonadati</taxon>
        <taxon>Pseudomonadota</taxon>
        <taxon>Gammaproteobacteria</taxon>
        <taxon>Enterobacterales</taxon>
        <taxon>Enterobacteriaceae</taxon>
        <taxon>Citrobacter</taxon>
        <taxon>Citrobacter freundii complex</taxon>
    </lineage>
</organism>
<evidence type="ECO:0000256" key="5">
    <source>
        <dbReference type="ARBA" id="ARBA00023277"/>
    </source>
</evidence>
<keyword evidence="5" id="KW-0119">Carbohydrate metabolism</keyword>
<sequence>MKRSQINYAIDKAHAIAETFRLCLPDFAYFTADAWRQQDWAKWREVRDLQLGWDITDFGRGDFAQTGLTLLTLRNGLLGSANYPKPYAEKMLQIQQDQQTPWHFHTHKMEDIVNRGGGDLCMQLAWATPDAQYDGQRAVEVNVDGQRRSCKPGDTLILKPGQGVCLPPRLYHRFWAEKAFVLGWEISMVNDDQHDNHFLEPGGRFPAITENEPAKWLLCGEYDGLRGEGV</sequence>
<comment type="caution">
    <text evidence="9">The sequence shown here is derived from an EMBL/GenBank/DDBJ whole genome shotgun (WGS) entry which is preliminary data.</text>
</comment>
<dbReference type="Pfam" id="PF07385">
    <property type="entry name" value="Lyx_isomer"/>
    <property type="match status" value="1"/>
</dbReference>
<evidence type="ECO:0000256" key="3">
    <source>
        <dbReference type="ARBA" id="ARBA00023211"/>
    </source>
</evidence>
<comment type="cofactor">
    <cofactor evidence="1">
        <name>Mn(2+)</name>
        <dbReference type="ChEBI" id="CHEBI:29035"/>
    </cofactor>
</comment>
<evidence type="ECO:0000256" key="7">
    <source>
        <dbReference type="ARBA" id="ARBA00044951"/>
    </source>
</evidence>
<comment type="similarity">
    <text evidence="7">Belongs to the D-lyxose ketol-isomerase family.</text>
</comment>
<keyword evidence="3" id="KW-0464">Manganese</keyword>
<dbReference type="InterPro" id="IPR014710">
    <property type="entry name" value="RmlC-like_jellyroll"/>
</dbReference>
<dbReference type="Proteomes" id="UP000591803">
    <property type="component" value="Unassembled WGS sequence"/>
</dbReference>
<keyword evidence="2" id="KW-0479">Metal-binding</keyword>
<dbReference type="AlphaFoldDB" id="A0A7W3H7C7"/>
<evidence type="ECO:0000256" key="6">
    <source>
        <dbReference type="ARBA" id="ARBA00044907"/>
    </source>
</evidence>
<dbReference type="InterPro" id="IPR010864">
    <property type="entry name" value="D-lyxose_isomer"/>
</dbReference>
<comment type="catalytic activity">
    <reaction evidence="6">
        <text>D-lyxose = D-xylulose</text>
        <dbReference type="Rhea" id="RHEA:14201"/>
        <dbReference type="ChEBI" id="CHEBI:16789"/>
        <dbReference type="ChEBI" id="CHEBI:17140"/>
        <dbReference type="EC" id="5.3.1.15"/>
    </reaction>
</comment>
<evidence type="ECO:0000313" key="9">
    <source>
        <dbReference type="EMBL" id="MBA8061251.1"/>
    </source>
</evidence>
<dbReference type="Gene3D" id="2.60.120.10">
    <property type="entry name" value="Jelly Rolls"/>
    <property type="match status" value="1"/>
</dbReference>
<gene>
    <name evidence="9" type="ORF">HV077_02205</name>
</gene>
<evidence type="ECO:0000256" key="2">
    <source>
        <dbReference type="ARBA" id="ARBA00022723"/>
    </source>
</evidence>
<keyword evidence="4 9" id="KW-0413">Isomerase</keyword>
<dbReference type="EMBL" id="JABXRI010000001">
    <property type="protein sequence ID" value="MBA8061251.1"/>
    <property type="molecule type" value="Genomic_DNA"/>
</dbReference>
<dbReference type="InterPro" id="IPR047581">
    <property type="entry name" value="EcSI_cupin"/>
</dbReference>
<evidence type="ECO:0000313" key="10">
    <source>
        <dbReference type="Proteomes" id="UP000591803"/>
    </source>
</evidence>
<reference evidence="9 10" key="1">
    <citation type="submission" date="2020-06" db="EMBL/GenBank/DDBJ databases">
        <title>REHAB project genomes.</title>
        <authorList>
            <person name="Shaw L.P."/>
        </authorList>
    </citation>
    <scope>NUCLEOTIDE SEQUENCE [LARGE SCALE GENOMIC DNA]</scope>
    <source>
        <strain evidence="9 10">RHBSTW-00116</strain>
    </source>
</reference>
<dbReference type="EC" id="5.3.1.15" evidence="8"/>
<evidence type="ECO:0000256" key="4">
    <source>
        <dbReference type="ARBA" id="ARBA00023235"/>
    </source>
</evidence>
<dbReference type="CDD" id="cd20309">
    <property type="entry name" value="cupin_EcSI"/>
    <property type="match status" value="1"/>
</dbReference>
<dbReference type="GO" id="GO:0047828">
    <property type="term" value="F:D-lyxose ketol-isomerase activity"/>
    <property type="evidence" value="ECO:0007669"/>
    <property type="project" value="UniProtKB-EC"/>
</dbReference>
<evidence type="ECO:0000256" key="1">
    <source>
        <dbReference type="ARBA" id="ARBA00001936"/>
    </source>
</evidence>
<evidence type="ECO:0000256" key="8">
    <source>
        <dbReference type="ARBA" id="ARBA00044972"/>
    </source>
</evidence>